<keyword evidence="8" id="KW-1185">Reference proteome</keyword>
<evidence type="ECO:0000259" key="6">
    <source>
        <dbReference type="Pfam" id="PF01258"/>
    </source>
</evidence>
<dbReference type="InterPro" id="IPR014240">
    <property type="entry name" value="YteA"/>
</dbReference>
<dbReference type="SUPFAM" id="SSF57716">
    <property type="entry name" value="Glucocorticoid receptor-like (DNA-binding domain)"/>
    <property type="match status" value="1"/>
</dbReference>
<feature type="zinc finger region" description="dksA C4-type" evidence="4">
    <location>
        <begin position="93"/>
        <end position="117"/>
    </location>
</feature>
<evidence type="ECO:0000313" key="8">
    <source>
        <dbReference type="Proteomes" id="UP000626697"/>
    </source>
</evidence>
<evidence type="ECO:0000256" key="5">
    <source>
        <dbReference type="SAM" id="Coils"/>
    </source>
</evidence>
<dbReference type="Proteomes" id="UP000626697">
    <property type="component" value="Unassembled WGS sequence"/>
</dbReference>
<evidence type="ECO:0000256" key="3">
    <source>
        <dbReference type="ARBA" id="ARBA00022833"/>
    </source>
</evidence>
<dbReference type="Gene3D" id="1.20.120.910">
    <property type="entry name" value="DksA, coiled-coil domain"/>
    <property type="match status" value="1"/>
</dbReference>
<accession>A0ABR6CVI5</accession>
<feature type="coiled-coil region" evidence="5">
    <location>
        <begin position="4"/>
        <end position="31"/>
    </location>
</feature>
<feature type="domain" description="Zinc finger DksA/TraR C4-type" evidence="6">
    <location>
        <begin position="88"/>
        <end position="116"/>
    </location>
</feature>
<dbReference type="PROSITE" id="PS51128">
    <property type="entry name" value="ZF_DKSA_2"/>
    <property type="match status" value="1"/>
</dbReference>
<dbReference type="PANTHER" id="PTHR33823">
    <property type="entry name" value="RNA POLYMERASE-BINDING TRANSCRIPTION FACTOR DKSA-RELATED"/>
    <property type="match status" value="1"/>
</dbReference>
<dbReference type="RefSeq" id="WP_182503920.1">
    <property type="nucleotide sequence ID" value="NZ_JACJHX010000024.1"/>
</dbReference>
<dbReference type="EMBL" id="JACJHX010000024">
    <property type="protein sequence ID" value="MBA9029039.1"/>
    <property type="molecule type" value="Genomic_DNA"/>
</dbReference>
<dbReference type="PANTHER" id="PTHR33823:SF4">
    <property type="entry name" value="GENERAL STRESS PROTEIN 16O"/>
    <property type="match status" value="1"/>
</dbReference>
<evidence type="ECO:0000313" key="7">
    <source>
        <dbReference type="EMBL" id="MBA9029039.1"/>
    </source>
</evidence>
<dbReference type="SUPFAM" id="SSF109635">
    <property type="entry name" value="DnaK suppressor protein DksA, alpha-hairpin domain"/>
    <property type="match status" value="1"/>
</dbReference>
<keyword evidence="2" id="KW-0863">Zinc-finger</keyword>
<dbReference type="InterPro" id="IPR037187">
    <property type="entry name" value="DnaK_N"/>
</dbReference>
<evidence type="ECO:0000256" key="1">
    <source>
        <dbReference type="ARBA" id="ARBA00022723"/>
    </source>
</evidence>
<organism evidence="7 8">
    <name type="scientific">Peribacillus huizhouensis</name>
    <dbReference type="NCBI Taxonomy" id="1501239"/>
    <lineage>
        <taxon>Bacteria</taxon>
        <taxon>Bacillati</taxon>
        <taxon>Bacillota</taxon>
        <taxon>Bacilli</taxon>
        <taxon>Bacillales</taxon>
        <taxon>Bacillaceae</taxon>
        <taxon>Peribacillus</taxon>
    </lineage>
</organism>
<keyword evidence="1" id="KW-0479">Metal-binding</keyword>
<dbReference type="InterPro" id="IPR000962">
    <property type="entry name" value="Znf_DskA_TraR"/>
</dbReference>
<evidence type="ECO:0000256" key="2">
    <source>
        <dbReference type="ARBA" id="ARBA00022771"/>
    </source>
</evidence>
<keyword evidence="3" id="KW-0862">Zinc</keyword>
<reference evidence="7 8" key="1">
    <citation type="submission" date="2020-08" db="EMBL/GenBank/DDBJ databases">
        <title>Genomic Encyclopedia of Type Strains, Phase IV (KMG-IV): sequencing the most valuable type-strain genomes for metagenomic binning, comparative biology and taxonomic classification.</title>
        <authorList>
            <person name="Goeker M."/>
        </authorList>
    </citation>
    <scope>NUCLEOTIDE SEQUENCE [LARGE SCALE GENOMIC DNA]</scope>
    <source>
        <strain evidence="7 8">DSM 105481</strain>
    </source>
</reference>
<evidence type="ECO:0000256" key="4">
    <source>
        <dbReference type="PROSITE-ProRule" id="PRU00510"/>
    </source>
</evidence>
<name>A0ABR6CVI5_9BACI</name>
<dbReference type="Pfam" id="PF01258">
    <property type="entry name" value="zf-dskA_traR"/>
    <property type="match status" value="1"/>
</dbReference>
<protein>
    <submittedName>
        <fullName evidence="7">YteA family regulatory protein</fullName>
    </submittedName>
</protein>
<comment type="caution">
    <text evidence="7">The sequence shown here is derived from an EMBL/GenBank/DDBJ whole genome shotgun (WGS) entry which is preliminary data.</text>
</comment>
<dbReference type="NCBIfam" id="TIGR02890">
    <property type="entry name" value="bacill_yteA"/>
    <property type="match status" value="1"/>
</dbReference>
<proteinExistence type="predicted"/>
<gene>
    <name evidence="7" type="ORF">HNP81_004361</name>
</gene>
<keyword evidence="5" id="KW-0175">Coiled coil</keyword>
<sequence>MAAKKQIQNLKDRLLMEKEHLQDQIQSDEETLVKVGQKEFVDELSSYDNHPADMGTELFDKERIMALNDHAKSEIEKINIALQAINEGKYGHCKVCGKTISIKRLEAVPATLYCLEHSQTQNTIQARPVEEDVLIPSLGNHFENRRTDNEITDKEDSFREVARFGTSETPSDYSGDHESYDTLFDNEDETEGFTEEYEAYVGNDVEVKNRKAYPNNKKL</sequence>